<geneLocation type="plasmid" evidence="3">
    <name>pDSM15236</name>
</geneLocation>
<dbReference type="AlphaFoldDB" id="Q21QC3"/>
<dbReference type="KEGG" id="rfr:Rfer_4336"/>
<evidence type="ECO:0000256" key="1">
    <source>
        <dbReference type="SAM" id="MobiDB-lite"/>
    </source>
</evidence>
<evidence type="ECO:0000313" key="2">
    <source>
        <dbReference type="EMBL" id="ABD72022.1"/>
    </source>
</evidence>
<feature type="compositionally biased region" description="Basic residues" evidence="1">
    <location>
        <begin position="371"/>
        <end position="390"/>
    </location>
</feature>
<accession>Q21QC3</accession>
<proteinExistence type="predicted"/>
<dbReference type="Proteomes" id="UP000008332">
    <property type="component" value="Plasmid unnamed1"/>
</dbReference>
<dbReference type="RefSeq" id="WP_011458717.1">
    <property type="nucleotide sequence ID" value="NC_007901.1"/>
</dbReference>
<organism evidence="2 3">
    <name type="scientific">Albidiferax ferrireducens (strain ATCC BAA-621 / DSM 15236 / T118)</name>
    <name type="common">Rhodoferax ferrireducens</name>
    <dbReference type="NCBI Taxonomy" id="338969"/>
    <lineage>
        <taxon>Bacteria</taxon>
        <taxon>Pseudomonadati</taxon>
        <taxon>Pseudomonadota</taxon>
        <taxon>Betaproteobacteria</taxon>
        <taxon>Burkholderiales</taxon>
        <taxon>Comamonadaceae</taxon>
        <taxon>Rhodoferax</taxon>
    </lineage>
</organism>
<name>Q21QC3_ALBFT</name>
<dbReference type="EMBL" id="CP000268">
    <property type="protein sequence ID" value="ABD72022.1"/>
    <property type="molecule type" value="Genomic_DNA"/>
</dbReference>
<sequence>MSGLGLPGTSIDELPIEQRRQVLLDLARLDDPILSMIGGEPGDSPVYVVDTVFDLAAGTEDESLKAYARSSSLDVADPIEVRADPQSVHWEVQMSTFGSSPTVLAIGHTRDEALVRMRQALRDLCGDRVVEIKAWAEVQNAGSLEELVLAPTVVAKKVLSAFVTCERVELLPLPLAKDIALLRADLRPRKLRRKISYTLLNEPQGLGSQSNGLLIRDWNISVLHDEGARYANHHDLIAALRLGLNIEDIQPWPCDTAHKFLLAAELRAIMRSRGYVEITDFDPSAMVYLRVSLPEFSSEVTGEDVKRHIPHKLQEKPVWPPRESEKQRVVIVLDRARLAFEEEPEWETVSIRSLQECTGRLWVETNGPTERKKKAPIKKPKRTKVKTPSN</sequence>
<gene>
    <name evidence="2" type="ordered locus">Rfer_4336</name>
</gene>
<feature type="region of interest" description="Disordered" evidence="1">
    <location>
        <begin position="364"/>
        <end position="390"/>
    </location>
</feature>
<keyword evidence="3" id="KW-1185">Reference proteome</keyword>
<reference evidence="3" key="1">
    <citation type="submission" date="2006-02" db="EMBL/GenBank/DDBJ databases">
        <title>Complete sequence of plasmid 1 of Rhodoferax ferrireducens DSM 15236.</title>
        <authorList>
            <person name="Copeland A."/>
            <person name="Lucas S."/>
            <person name="Lapidus A."/>
            <person name="Barry K."/>
            <person name="Detter J.C."/>
            <person name="Glavina del Rio T."/>
            <person name="Hammon N."/>
            <person name="Israni S."/>
            <person name="Pitluck S."/>
            <person name="Brettin T."/>
            <person name="Bruce D."/>
            <person name="Han C."/>
            <person name="Tapia R."/>
            <person name="Gilna P."/>
            <person name="Kiss H."/>
            <person name="Schmutz J."/>
            <person name="Larimer F."/>
            <person name="Land M."/>
            <person name="Kyrpides N."/>
            <person name="Ivanova N."/>
            <person name="Richardson P."/>
        </authorList>
    </citation>
    <scope>NUCLEOTIDE SEQUENCE [LARGE SCALE GENOMIC DNA]</scope>
    <source>
        <strain evidence="3">ATCC BAA-621 / DSM 15236 / T118</strain>
        <plasmid evidence="3">Plasmid pDSM15236</plasmid>
    </source>
</reference>
<dbReference type="HOGENOM" id="CLU_707643_0_0_4"/>
<keyword evidence="2" id="KW-0614">Plasmid</keyword>
<evidence type="ECO:0000313" key="3">
    <source>
        <dbReference type="Proteomes" id="UP000008332"/>
    </source>
</evidence>
<protein>
    <submittedName>
        <fullName evidence="2">Uncharacterized protein</fullName>
    </submittedName>
</protein>